<keyword evidence="3" id="KW-1185">Reference proteome</keyword>
<dbReference type="EMBL" id="CAJJDM010000119">
    <property type="protein sequence ID" value="CAD8101650.1"/>
    <property type="molecule type" value="Genomic_DNA"/>
</dbReference>
<reference evidence="2" key="1">
    <citation type="submission" date="2021-01" db="EMBL/GenBank/DDBJ databases">
        <authorList>
            <consortium name="Genoscope - CEA"/>
            <person name="William W."/>
        </authorList>
    </citation>
    <scope>NUCLEOTIDE SEQUENCE</scope>
</reference>
<comment type="caution">
    <text evidence="2">The sequence shown here is derived from an EMBL/GenBank/DDBJ whole genome shotgun (WGS) entry which is preliminary data.</text>
</comment>
<sequence length="166" mass="19309">MNTKLLNKTNKKISIVDSAGSPKQSKQNTNNQIDSQKEISSEFIIRQKVYENLYKYPEFKSEKSINLSERGETRSSKFRTIIDDAKSKYLNSNLQSNKYYIEKQQSSMKLIADQFRNQKKLQNKGNLKQTQTTKKIKLNLILSLAIPILCIIVIIFELLKQDLIIF</sequence>
<evidence type="ECO:0000256" key="1">
    <source>
        <dbReference type="SAM" id="Phobius"/>
    </source>
</evidence>
<accession>A0A8S1PEK0</accession>
<keyword evidence="1" id="KW-1133">Transmembrane helix</keyword>
<feature type="transmembrane region" description="Helical" evidence="1">
    <location>
        <begin position="138"/>
        <end position="159"/>
    </location>
</feature>
<proteinExistence type="predicted"/>
<keyword evidence="1" id="KW-0812">Transmembrane</keyword>
<organism evidence="2 3">
    <name type="scientific">Paramecium primaurelia</name>
    <dbReference type="NCBI Taxonomy" id="5886"/>
    <lineage>
        <taxon>Eukaryota</taxon>
        <taxon>Sar</taxon>
        <taxon>Alveolata</taxon>
        <taxon>Ciliophora</taxon>
        <taxon>Intramacronucleata</taxon>
        <taxon>Oligohymenophorea</taxon>
        <taxon>Peniculida</taxon>
        <taxon>Parameciidae</taxon>
        <taxon>Paramecium</taxon>
    </lineage>
</organism>
<evidence type="ECO:0000313" key="2">
    <source>
        <dbReference type="EMBL" id="CAD8101650.1"/>
    </source>
</evidence>
<evidence type="ECO:0000313" key="3">
    <source>
        <dbReference type="Proteomes" id="UP000688137"/>
    </source>
</evidence>
<keyword evidence="1" id="KW-0472">Membrane</keyword>
<name>A0A8S1PEK0_PARPR</name>
<dbReference type="Proteomes" id="UP000688137">
    <property type="component" value="Unassembled WGS sequence"/>
</dbReference>
<protein>
    <recommendedName>
        <fullName evidence="4">Transmembrane protein</fullName>
    </recommendedName>
</protein>
<evidence type="ECO:0008006" key="4">
    <source>
        <dbReference type="Google" id="ProtNLM"/>
    </source>
</evidence>
<dbReference type="AlphaFoldDB" id="A0A8S1PEK0"/>
<gene>
    <name evidence="2" type="ORF">PPRIM_AZ9-3.1.T1160063</name>
</gene>